<dbReference type="KEGG" id="ffu:CLAFUR5_12143"/>
<feature type="compositionally biased region" description="Pro residues" evidence="1">
    <location>
        <begin position="198"/>
        <end position="213"/>
    </location>
</feature>
<reference evidence="2" key="2">
    <citation type="journal article" date="2022" name="Microb. Genom.">
        <title>A chromosome-scale genome assembly of the tomato pathogen Cladosporium fulvum reveals a compartmentalized genome architecture and the presence of a dispensable chromosome.</title>
        <authorList>
            <person name="Zaccaron A.Z."/>
            <person name="Chen L.H."/>
            <person name="Samaras A."/>
            <person name="Stergiopoulos I."/>
        </authorList>
    </citation>
    <scope>NUCLEOTIDE SEQUENCE</scope>
    <source>
        <strain evidence="2">Race5_Kim</strain>
    </source>
</reference>
<keyword evidence="3" id="KW-1185">Reference proteome</keyword>
<feature type="compositionally biased region" description="Acidic residues" evidence="1">
    <location>
        <begin position="170"/>
        <end position="181"/>
    </location>
</feature>
<feature type="region of interest" description="Disordered" evidence="1">
    <location>
        <begin position="1"/>
        <end position="25"/>
    </location>
</feature>
<organism evidence="2 3">
    <name type="scientific">Passalora fulva</name>
    <name type="common">Tomato leaf mold</name>
    <name type="synonym">Cladosporium fulvum</name>
    <dbReference type="NCBI Taxonomy" id="5499"/>
    <lineage>
        <taxon>Eukaryota</taxon>
        <taxon>Fungi</taxon>
        <taxon>Dikarya</taxon>
        <taxon>Ascomycota</taxon>
        <taxon>Pezizomycotina</taxon>
        <taxon>Dothideomycetes</taxon>
        <taxon>Dothideomycetidae</taxon>
        <taxon>Mycosphaerellales</taxon>
        <taxon>Mycosphaerellaceae</taxon>
        <taxon>Fulvia</taxon>
    </lineage>
</organism>
<evidence type="ECO:0000256" key="1">
    <source>
        <dbReference type="SAM" id="MobiDB-lite"/>
    </source>
</evidence>
<dbReference type="AlphaFoldDB" id="A0A9Q8PIN8"/>
<dbReference type="RefSeq" id="XP_047767485.1">
    <property type="nucleotide sequence ID" value="XM_047911291.1"/>
</dbReference>
<feature type="compositionally biased region" description="Low complexity" evidence="1">
    <location>
        <begin position="214"/>
        <end position="223"/>
    </location>
</feature>
<proteinExistence type="predicted"/>
<evidence type="ECO:0000313" key="2">
    <source>
        <dbReference type="EMBL" id="UJO23119.1"/>
    </source>
</evidence>
<name>A0A9Q8PIN8_PASFU</name>
<protein>
    <submittedName>
        <fullName evidence="2">Uncharacterized protein</fullName>
    </submittedName>
</protein>
<gene>
    <name evidence="2" type="ORF">CLAFUR5_12143</name>
</gene>
<accession>A0A9Q8PIN8</accession>
<reference evidence="2" key="1">
    <citation type="submission" date="2021-12" db="EMBL/GenBank/DDBJ databases">
        <authorList>
            <person name="Zaccaron A."/>
            <person name="Stergiopoulos I."/>
        </authorList>
    </citation>
    <scope>NUCLEOTIDE SEQUENCE</scope>
    <source>
        <strain evidence="2">Race5_Kim</strain>
    </source>
</reference>
<evidence type="ECO:0000313" key="3">
    <source>
        <dbReference type="Proteomes" id="UP000756132"/>
    </source>
</evidence>
<feature type="region of interest" description="Disordered" evidence="1">
    <location>
        <begin position="130"/>
        <end position="223"/>
    </location>
</feature>
<dbReference type="GeneID" id="71992021"/>
<sequence length="223" mass="23429">MMDPIQSSDMSQKSADIPEDVPADARNMPAMLLPSAEEWVDEEAGQPAVAQSNAPLPITPSAAVASAQPYLFSPRLQTTSHDQQPAAPTPHNLPAMFGAGATSQSFTFILISRPDGHGYGQYLAVPTPSSLATVSGPAGSAASQPLSSVPAATPASSHRPRFLVPGDPMYSDEEEIVDETDIAPKPSRYDLRHARDYVPPPSAPPPPPVPAPALPQAARHPHQ</sequence>
<dbReference type="Proteomes" id="UP000756132">
    <property type="component" value="Chromosome 10"/>
</dbReference>
<feature type="compositionally biased region" description="Polar residues" evidence="1">
    <location>
        <begin position="1"/>
        <end position="14"/>
    </location>
</feature>
<dbReference type="EMBL" id="CP090172">
    <property type="protein sequence ID" value="UJO23119.1"/>
    <property type="molecule type" value="Genomic_DNA"/>
</dbReference>
<feature type="compositionally biased region" description="Basic and acidic residues" evidence="1">
    <location>
        <begin position="187"/>
        <end position="196"/>
    </location>
</feature>